<feature type="transmembrane region" description="Helical" evidence="1">
    <location>
        <begin position="226"/>
        <end position="246"/>
    </location>
</feature>
<protein>
    <submittedName>
        <fullName evidence="3">Acyltransferase 3</fullName>
    </submittedName>
</protein>
<keyword evidence="1" id="KW-0472">Membrane</keyword>
<proteinExistence type="predicted"/>
<name>E6WXC7_PSEUU</name>
<dbReference type="KEGG" id="psu:Psesu_3003"/>
<dbReference type="RefSeq" id="WP_013536651.1">
    <property type="nucleotide sequence ID" value="NC_014924.1"/>
</dbReference>
<feature type="domain" description="Acyltransferase 3" evidence="2">
    <location>
        <begin position="11"/>
        <end position="336"/>
    </location>
</feature>
<sequence length="352" mass="39437">MSSPPPRTDIPSLTGLRGVAALMVVLYHANESFIRASGYASPHIFHGRLFVDLFYVLSGFVLCHVYVTDTRSISWRKFFAARVARVYPLHVLTALLGAAGLYALSKMSGQGLPPELTIGQAIRELTLTQAMPFIWKDLIWNSPSWSISVEFYTYVLIFPIIYIWLHRVRPSTSVLISGTLMAALIPFLFFADIHPARGAGAFLRASIGFLAGWSTWLVWKSPAKRLRPSTVLAVMVALFAGTQFYPTSLDDPWYVLPLMPVLVYGIAGMTSPLDRILSGRVLSYLGLVSYSVYLIHPLILKATQVVFSRMGLFQYGMGLFIAVSLALIIPCSYVSWRFFELPSRDWLKRRLD</sequence>
<feature type="transmembrane region" description="Helical" evidence="1">
    <location>
        <begin position="87"/>
        <end position="105"/>
    </location>
</feature>
<dbReference type="InterPro" id="IPR050879">
    <property type="entry name" value="Acyltransferase_3"/>
</dbReference>
<evidence type="ECO:0000259" key="2">
    <source>
        <dbReference type="Pfam" id="PF01757"/>
    </source>
</evidence>
<feature type="transmembrane region" description="Helical" evidence="1">
    <location>
        <begin position="49"/>
        <end position="67"/>
    </location>
</feature>
<dbReference type="eggNOG" id="COG1835">
    <property type="taxonomic scope" value="Bacteria"/>
</dbReference>
<feature type="transmembrane region" description="Helical" evidence="1">
    <location>
        <begin position="252"/>
        <end position="269"/>
    </location>
</feature>
<evidence type="ECO:0000313" key="4">
    <source>
        <dbReference type="Proteomes" id="UP000008632"/>
    </source>
</evidence>
<dbReference type="Proteomes" id="UP000008632">
    <property type="component" value="Chromosome"/>
</dbReference>
<dbReference type="STRING" id="743721.Psesu_3003"/>
<dbReference type="GO" id="GO:0016747">
    <property type="term" value="F:acyltransferase activity, transferring groups other than amino-acyl groups"/>
    <property type="evidence" value="ECO:0007669"/>
    <property type="project" value="InterPro"/>
</dbReference>
<dbReference type="HOGENOM" id="CLU_005679_2_1_6"/>
<feature type="transmembrane region" description="Helical" evidence="1">
    <location>
        <begin position="312"/>
        <end position="339"/>
    </location>
</feature>
<feature type="transmembrane region" description="Helical" evidence="1">
    <location>
        <begin position="201"/>
        <end position="219"/>
    </location>
</feature>
<feature type="transmembrane region" description="Helical" evidence="1">
    <location>
        <begin position="281"/>
        <end position="300"/>
    </location>
</feature>
<keyword evidence="1" id="KW-1133">Transmembrane helix</keyword>
<accession>E6WXC7</accession>
<dbReference type="AlphaFoldDB" id="E6WXC7"/>
<keyword evidence="3" id="KW-0808">Transferase</keyword>
<feature type="transmembrane region" description="Helical" evidence="1">
    <location>
        <begin position="145"/>
        <end position="165"/>
    </location>
</feature>
<keyword evidence="3" id="KW-0012">Acyltransferase</keyword>
<organism evidence="3 4">
    <name type="scientific">Pseudoxanthomonas suwonensis (strain 11-1)</name>
    <dbReference type="NCBI Taxonomy" id="743721"/>
    <lineage>
        <taxon>Bacteria</taxon>
        <taxon>Pseudomonadati</taxon>
        <taxon>Pseudomonadota</taxon>
        <taxon>Gammaproteobacteria</taxon>
        <taxon>Lysobacterales</taxon>
        <taxon>Lysobacteraceae</taxon>
        <taxon>Pseudoxanthomonas</taxon>
    </lineage>
</organism>
<feature type="transmembrane region" description="Helical" evidence="1">
    <location>
        <begin position="172"/>
        <end position="189"/>
    </location>
</feature>
<keyword evidence="1" id="KW-0812">Transmembrane</keyword>
<evidence type="ECO:0000313" key="3">
    <source>
        <dbReference type="EMBL" id="ADV28826.1"/>
    </source>
</evidence>
<dbReference type="Pfam" id="PF01757">
    <property type="entry name" value="Acyl_transf_3"/>
    <property type="match status" value="1"/>
</dbReference>
<dbReference type="EMBL" id="CP002446">
    <property type="protein sequence ID" value="ADV28826.1"/>
    <property type="molecule type" value="Genomic_DNA"/>
</dbReference>
<gene>
    <name evidence="3" type="ordered locus">Psesu_3003</name>
</gene>
<feature type="transmembrane region" description="Helical" evidence="1">
    <location>
        <begin position="12"/>
        <end position="29"/>
    </location>
</feature>
<keyword evidence="4" id="KW-1185">Reference proteome</keyword>
<reference evidence="3 4" key="1">
    <citation type="submission" date="2011-01" db="EMBL/GenBank/DDBJ databases">
        <title>Complete sequence of Pseudoxanthomonas suwonensis 11-1.</title>
        <authorList>
            <consortium name="US DOE Joint Genome Institute"/>
            <person name="Lucas S."/>
            <person name="Copeland A."/>
            <person name="Lapidus A."/>
            <person name="Cheng J.-F."/>
            <person name="Goodwin L."/>
            <person name="Pitluck S."/>
            <person name="Teshima H."/>
            <person name="Detter J.C."/>
            <person name="Han C."/>
            <person name="Tapia R."/>
            <person name="Land M."/>
            <person name="Hauser L."/>
            <person name="Kyrpides N."/>
            <person name="Ivanova N."/>
            <person name="Ovchinnikova G."/>
            <person name="Siebers A.K."/>
            <person name="Allgaier M."/>
            <person name="Thelen M.P."/>
            <person name="Hugenholtz P."/>
            <person name="Gladden J."/>
            <person name="Woyke T."/>
        </authorList>
    </citation>
    <scope>NUCLEOTIDE SEQUENCE [LARGE SCALE GENOMIC DNA]</scope>
    <source>
        <strain evidence="4">11-1</strain>
    </source>
</reference>
<dbReference type="InterPro" id="IPR002656">
    <property type="entry name" value="Acyl_transf_3_dom"/>
</dbReference>
<dbReference type="PANTHER" id="PTHR23028">
    <property type="entry name" value="ACETYLTRANSFERASE"/>
    <property type="match status" value="1"/>
</dbReference>
<evidence type="ECO:0000256" key="1">
    <source>
        <dbReference type="SAM" id="Phobius"/>
    </source>
</evidence>